<protein>
    <recommendedName>
        <fullName evidence="3">Peptidase MA superfamily protein</fullName>
    </recommendedName>
</protein>
<evidence type="ECO:0000313" key="1">
    <source>
        <dbReference type="EMBL" id="RSM78998.1"/>
    </source>
</evidence>
<dbReference type="Proteomes" id="UP000287547">
    <property type="component" value="Unassembled WGS sequence"/>
</dbReference>
<accession>A0A428Z1U0</accession>
<dbReference type="AlphaFoldDB" id="A0A428Z1U0"/>
<sequence length="446" mass="48798">MARFRALLVAGVAIALLGGLTLVAAQPQRHDVIEQAPAPAQVFTPPNQGAVAPPQADERAIAVQSLLRARADAVQRRDEKAFMAGIDPQAEPAFRDAQLALFRNLANVPLREWSYTVVTQRSLDPSVLPNVEGAQELWAPEIDLVYALRGADPSPTRRPMGYLLVKRANSWFIRSDTDLLGVGRRTWRGPWDFGPCLVIKTERGLVLTHPAREAMAKRVAAEMDSAVNAVSSVWGTDWPQQVVVVLPDSSDEMRAMIGPNFPVESVVAVSVADRVDTDKNSAEGQRVVMSATSADALSVTALRIVLRHEFTHIAARGSTVDGSPMWLLEGFADYVGYRDSGIPLRQAAPDLNASMLTTGPPGRLPSDEEFRAQGRTLDMAYQQSFSVARFVAERLGEAKLIELYQVLAKAGRASPEEIDDLLVSVVRLNREQFVAGWQEYLRETLG</sequence>
<dbReference type="RefSeq" id="WP_037259105.1">
    <property type="nucleotide sequence ID" value="NZ_QHKI01000034.1"/>
</dbReference>
<gene>
    <name evidence="1" type="ORF">DMH04_32520</name>
</gene>
<name>A0A428Z1U0_KIBAR</name>
<dbReference type="EMBL" id="QHKI01000034">
    <property type="protein sequence ID" value="RSM78998.1"/>
    <property type="molecule type" value="Genomic_DNA"/>
</dbReference>
<comment type="caution">
    <text evidence="1">The sequence shown here is derived from an EMBL/GenBank/DDBJ whole genome shotgun (WGS) entry which is preliminary data.</text>
</comment>
<dbReference type="OrthoDB" id="5242307at2"/>
<evidence type="ECO:0000313" key="2">
    <source>
        <dbReference type="Proteomes" id="UP000287547"/>
    </source>
</evidence>
<organism evidence="1 2">
    <name type="scientific">Kibdelosporangium aridum</name>
    <dbReference type="NCBI Taxonomy" id="2030"/>
    <lineage>
        <taxon>Bacteria</taxon>
        <taxon>Bacillati</taxon>
        <taxon>Actinomycetota</taxon>
        <taxon>Actinomycetes</taxon>
        <taxon>Pseudonocardiales</taxon>
        <taxon>Pseudonocardiaceae</taxon>
        <taxon>Kibdelosporangium</taxon>
    </lineage>
</organism>
<evidence type="ECO:0008006" key="3">
    <source>
        <dbReference type="Google" id="ProtNLM"/>
    </source>
</evidence>
<proteinExistence type="predicted"/>
<reference evidence="1 2" key="1">
    <citation type="submission" date="2018-05" db="EMBL/GenBank/DDBJ databases">
        <title>Evolution of GPA BGCs.</title>
        <authorList>
            <person name="Waglechner N."/>
            <person name="Wright G.D."/>
        </authorList>
    </citation>
    <scope>NUCLEOTIDE SEQUENCE [LARGE SCALE GENOMIC DNA]</scope>
    <source>
        <strain evidence="1 2">A82846</strain>
    </source>
</reference>